<comment type="caution">
    <text evidence="3">The sequence shown here is derived from an EMBL/GenBank/DDBJ whole genome shotgun (WGS) entry which is preliminary data.</text>
</comment>
<gene>
    <name evidence="3" type="ORF">CAUJ_LOCUS11090</name>
</gene>
<evidence type="ECO:0000256" key="1">
    <source>
        <dbReference type="SAM" id="Coils"/>
    </source>
</evidence>
<feature type="region of interest" description="Disordered" evidence="2">
    <location>
        <begin position="172"/>
        <end position="208"/>
    </location>
</feature>
<evidence type="ECO:0000313" key="4">
    <source>
        <dbReference type="Proteomes" id="UP000835052"/>
    </source>
</evidence>
<dbReference type="EMBL" id="CAJGYM010000052">
    <property type="protein sequence ID" value="CAD6195171.1"/>
    <property type="molecule type" value="Genomic_DNA"/>
</dbReference>
<dbReference type="AlphaFoldDB" id="A0A8S1HLB2"/>
<sequence>MAARSVEQWLAQYPAKPMMKMSFIWNAFAARTVVDVLLEELDGTNDQIRENEKKAQMIRDRINSQAESSRKLRDIQEKSAREQEKDARRAAQRLREFEKAQHEENMKEKFRLMDLQREEDRKANEEFMRKLDMQREWASDQETKNLQERLLISKRNQESVIQKEKELLKKHSEAMEERRKTTKMLDEEAEENRKKFREAEEAASAERKKEVREIDEVYTQNMNLMINQYQTLSLENLEARDKLLKEVEERQAVLNSQMKELVTVSFASAQDSHDARLLELIQEIQSCSNDLSFKVVALQKALEAEKLEKELENLRSKCVKLQSSLSNHSMRESLLESTKEINKAVRAVNDPIIGIIRIAKKREEVTIDEKTIGNLVGEINAKIAGMPEFYNKTHALNYILPR</sequence>
<protein>
    <submittedName>
        <fullName evidence="3">Uncharacterized protein</fullName>
    </submittedName>
</protein>
<keyword evidence="1" id="KW-0175">Coiled coil</keyword>
<accession>A0A8S1HLB2</accession>
<organism evidence="3 4">
    <name type="scientific">Caenorhabditis auriculariae</name>
    <dbReference type="NCBI Taxonomy" id="2777116"/>
    <lineage>
        <taxon>Eukaryota</taxon>
        <taxon>Metazoa</taxon>
        <taxon>Ecdysozoa</taxon>
        <taxon>Nematoda</taxon>
        <taxon>Chromadorea</taxon>
        <taxon>Rhabditida</taxon>
        <taxon>Rhabditina</taxon>
        <taxon>Rhabditomorpha</taxon>
        <taxon>Rhabditoidea</taxon>
        <taxon>Rhabditidae</taxon>
        <taxon>Peloderinae</taxon>
        <taxon>Caenorhabditis</taxon>
    </lineage>
</organism>
<feature type="region of interest" description="Disordered" evidence="2">
    <location>
        <begin position="58"/>
        <end position="90"/>
    </location>
</feature>
<dbReference type="Proteomes" id="UP000835052">
    <property type="component" value="Unassembled WGS sequence"/>
</dbReference>
<feature type="coiled-coil region" evidence="1">
    <location>
        <begin position="297"/>
        <end position="324"/>
    </location>
</feature>
<proteinExistence type="predicted"/>
<evidence type="ECO:0000313" key="3">
    <source>
        <dbReference type="EMBL" id="CAD6195171.1"/>
    </source>
</evidence>
<evidence type="ECO:0000256" key="2">
    <source>
        <dbReference type="SAM" id="MobiDB-lite"/>
    </source>
</evidence>
<reference evidence="3" key="1">
    <citation type="submission" date="2020-10" db="EMBL/GenBank/DDBJ databases">
        <authorList>
            <person name="Kikuchi T."/>
        </authorList>
    </citation>
    <scope>NUCLEOTIDE SEQUENCE</scope>
    <source>
        <strain evidence="3">NKZ352</strain>
    </source>
</reference>
<name>A0A8S1HLB2_9PELO</name>
<keyword evidence="4" id="KW-1185">Reference proteome</keyword>